<dbReference type="InterPro" id="IPR039421">
    <property type="entry name" value="Type_1_exporter"/>
</dbReference>
<protein>
    <submittedName>
        <fullName evidence="13">ABC transporter, transmembrane region:ABC transporter</fullName>
    </submittedName>
</protein>
<feature type="domain" description="ABC transmembrane type-1" evidence="12">
    <location>
        <begin position="35"/>
        <end position="316"/>
    </location>
</feature>
<proteinExistence type="predicted"/>
<dbReference type="STRING" id="909613.UO65_3909"/>
<dbReference type="InterPro" id="IPR036640">
    <property type="entry name" value="ABC1_TM_sf"/>
</dbReference>
<dbReference type="InterPro" id="IPR011527">
    <property type="entry name" value="ABC1_TM_dom"/>
</dbReference>
<dbReference type="Pfam" id="PF00664">
    <property type="entry name" value="ABC_membrane"/>
    <property type="match status" value="1"/>
</dbReference>
<keyword evidence="14" id="KW-1185">Reference proteome</keyword>
<dbReference type="FunFam" id="3.40.50.300:FF:001001">
    <property type="entry name" value="Multidrug ABC transporter ATP-binding protein"/>
    <property type="match status" value="1"/>
</dbReference>
<feature type="domain" description="ABC transporter" evidence="11">
    <location>
        <begin position="347"/>
        <end position="581"/>
    </location>
</feature>
<dbReference type="CDD" id="cd07346">
    <property type="entry name" value="ABC_6TM_exporters"/>
    <property type="match status" value="1"/>
</dbReference>
<feature type="transmembrane region" description="Helical" evidence="10">
    <location>
        <begin position="266"/>
        <end position="287"/>
    </location>
</feature>
<feature type="transmembrane region" description="Helical" evidence="10">
    <location>
        <begin position="293"/>
        <end position="311"/>
    </location>
</feature>
<feature type="transmembrane region" description="Helical" evidence="10">
    <location>
        <begin position="34"/>
        <end position="55"/>
    </location>
</feature>
<dbReference type="EMBL" id="AYXG01000145">
    <property type="protein sequence ID" value="EWC60768.1"/>
    <property type="molecule type" value="Genomic_DNA"/>
</dbReference>
<organism evidence="13 14">
    <name type="scientific">Actinokineospora spheciospongiae</name>
    <dbReference type="NCBI Taxonomy" id="909613"/>
    <lineage>
        <taxon>Bacteria</taxon>
        <taxon>Bacillati</taxon>
        <taxon>Actinomycetota</taxon>
        <taxon>Actinomycetes</taxon>
        <taxon>Pseudonocardiales</taxon>
        <taxon>Pseudonocardiaceae</taxon>
        <taxon>Actinokineospora</taxon>
    </lineage>
</organism>
<gene>
    <name evidence="13" type="ORF">UO65_3909</name>
</gene>
<dbReference type="Pfam" id="PF00005">
    <property type="entry name" value="ABC_tran"/>
    <property type="match status" value="1"/>
</dbReference>
<dbReference type="AlphaFoldDB" id="W7IK94"/>
<evidence type="ECO:0000256" key="8">
    <source>
        <dbReference type="ARBA" id="ARBA00022989"/>
    </source>
</evidence>
<evidence type="ECO:0000256" key="1">
    <source>
        <dbReference type="ARBA" id="ARBA00004651"/>
    </source>
</evidence>
<dbReference type="Proteomes" id="UP000019277">
    <property type="component" value="Unassembled WGS sequence"/>
</dbReference>
<evidence type="ECO:0000256" key="10">
    <source>
        <dbReference type="SAM" id="Phobius"/>
    </source>
</evidence>
<evidence type="ECO:0000256" key="6">
    <source>
        <dbReference type="ARBA" id="ARBA00022741"/>
    </source>
</evidence>
<evidence type="ECO:0000259" key="11">
    <source>
        <dbReference type="PROSITE" id="PS50893"/>
    </source>
</evidence>
<name>W7IK94_9PSEU</name>
<evidence type="ECO:0000256" key="3">
    <source>
        <dbReference type="ARBA" id="ARBA00022475"/>
    </source>
</evidence>
<dbReference type="eggNOG" id="COG1132">
    <property type="taxonomic scope" value="Bacteria"/>
</dbReference>
<dbReference type="PROSITE" id="PS50893">
    <property type="entry name" value="ABC_TRANSPORTER_2"/>
    <property type="match status" value="1"/>
</dbReference>
<dbReference type="OrthoDB" id="9806127at2"/>
<evidence type="ECO:0000313" key="14">
    <source>
        <dbReference type="Proteomes" id="UP000019277"/>
    </source>
</evidence>
<accession>W7IK94</accession>
<dbReference type="Gene3D" id="3.40.50.300">
    <property type="entry name" value="P-loop containing nucleotide triphosphate hydrolases"/>
    <property type="match status" value="1"/>
</dbReference>
<keyword evidence="5 10" id="KW-0812">Transmembrane</keyword>
<keyword evidence="7" id="KW-0067">ATP-binding</keyword>
<evidence type="ECO:0000313" key="13">
    <source>
        <dbReference type="EMBL" id="EWC60768.1"/>
    </source>
</evidence>
<evidence type="ECO:0000256" key="9">
    <source>
        <dbReference type="ARBA" id="ARBA00023136"/>
    </source>
</evidence>
<evidence type="ECO:0000256" key="4">
    <source>
        <dbReference type="ARBA" id="ARBA00022519"/>
    </source>
</evidence>
<dbReference type="RefSeq" id="WP_035284574.1">
    <property type="nucleotide sequence ID" value="NZ_AYXG01000145.1"/>
</dbReference>
<reference evidence="13 14" key="1">
    <citation type="journal article" date="2014" name="Genome Announc.">
        <title>Draft Genome Sequence of the Antitrypanosomally Active Sponge-Associated Bacterium Actinokineospora sp. Strain EG49.</title>
        <authorList>
            <person name="Harjes J."/>
            <person name="Ryu T."/>
            <person name="Abdelmohsen U.R."/>
            <person name="Moitinho-Silva L."/>
            <person name="Horn H."/>
            <person name="Ravasi T."/>
            <person name="Hentschel U."/>
        </authorList>
    </citation>
    <scope>NUCLEOTIDE SEQUENCE [LARGE SCALE GENOMIC DNA]</scope>
    <source>
        <strain evidence="13 14">EG49</strain>
    </source>
</reference>
<feature type="transmembrane region" description="Helical" evidence="10">
    <location>
        <begin position="75"/>
        <end position="95"/>
    </location>
</feature>
<evidence type="ECO:0000259" key="12">
    <source>
        <dbReference type="PROSITE" id="PS50929"/>
    </source>
</evidence>
<keyword evidence="6" id="KW-0547">Nucleotide-binding</keyword>
<dbReference type="InterPro" id="IPR003593">
    <property type="entry name" value="AAA+_ATPase"/>
</dbReference>
<dbReference type="PANTHER" id="PTHR43394:SF1">
    <property type="entry name" value="ATP-BINDING CASSETTE SUB-FAMILY B MEMBER 10, MITOCHONDRIAL"/>
    <property type="match status" value="1"/>
</dbReference>
<dbReference type="SUPFAM" id="SSF52540">
    <property type="entry name" value="P-loop containing nucleoside triphosphate hydrolases"/>
    <property type="match status" value="1"/>
</dbReference>
<dbReference type="Gene3D" id="1.20.1560.10">
    <property type="entry name" value="ABC transporter type 1, transmembrane domain"/>
    <property type="match status" value="1"/>
</dbReference>
<keyword evidence="2" id="KW-0813">Transport</keyword>
<keyword evidence="4" id="KW-0997">Cell inner membrane</keyword>
<keyword evidence="3" id="KW-1003">Cell membrane</keyword>
<dbReference type="GO" id="GO:0015421">
    <property type="term" value="F:ABC-type oligopeptide transporter activity"/>
    <property type="evidence" value="ECO:0007669"/>
    <property type="project" value="TreeGrafter"/>
</dbReference>
<dbReference type="InterPro" id="IPR027417">
    <property type="entry name" value="P-loop_NTPase"/>
</dbReference>
<dbReference type="PATRIC" id="fig|909613.9.peg.3910"/>
<evidence type="ECO:0000256" key="5">
    <source>
        <dbReference type="ARBA" id="ARBA00022692"/>
    </source>
</evidence>
<comment type="subcellular location">
    <subcellularLocation>
        <location evidence="1">Cell membrane</location>
        <topology evidence="1">Multi-pass membrane protein</topology>
    </subcellularLocation>
</comment>
<feature type="transmembrane region" description="Helical" evidence="10">
    <location>
        <begin position="148"/>
        <end position="167"/>
    </location>
</feature>
<evidence type="ECO:0000256" key="7">
    <source>
        <dbReference type="ARBA" id="ARBA00022840"/>
    </source>
</evidence>
<dbReference type="GO" id="GO:0016887">
    <property type="term" value="F:ATP hydrolysis activity"/>
    <property type="evidence" value="ECO:0007669"/>
    <property type="project" value="InterPro"/>
</dbReference>
<dbReference type="InterPro" id="IPR003439">
    <property type="entry name" value="ABC_transporter-like_ATP-bd"/>
</dbReference>
<dbReference type="PROSITE" id="PS50929">
    <property type="entry name" value="ABC_TM1F"/>
    <property type="match status" value="1"/>
</dbReference>
<keyword evidence="9 10" id="KW-0472">Membrane</keyword>
<keyword evidence="8 10" id="KW-1133">Transmembrane helix</keyword>
<dbReference type="GO" id="GO:0005524">
    <property type="term" value="F:ATP binding"/>
    <property type="evidence" value="ECO:0007669"/>
    <property type="project" value="UniProtKB-KW"/>
</dbReference>
<dbReference type="SUPFAM" id="SSF90123">
    <property type="entry name" value="ABC transporter transmembrane region"/>
    <property type="match status" value="1"/>
</dbReference>
<dbReference type="PANTHER" id="PTHR43394">
    <property type="entry name" value="ATP-DEPENDENT PERMEASE MDL1, MITOCHONDRIAL"/>
    <property type="match status" value="1"/>
</dbReference>
<comment type="caution">
    <text evidence="13">The sequence shown here is derived from an EMBL/GenBank/DDBJ whole genome shotgun (WGS) entry which is preliminary data.</text>
</comment>
<evidence type="ECO:0000256" key="2">
    <source>
        <dbReference type="ARBA" id="ARBA00022448"/>
    </source>
</evidence>
<dbReference type="SMART" id="SM00382">
    <property type="entry name" value="AAA"/>
    <property type="match status" value="1"/>
</dbReference>
<dbReference type="GO" id="GO:0005886">
    <property type="term" value="C:plasma membrane"/>
    <property type="evidence" value="ECO:0007669"/>
    <property type="project" value="UniProtKB-SubCell"/>
</dbReference>
<sequence>MSTPPPGNAPLPIAAPERTRKLVWALLRPHRTQAVLAAVALLGAAGLSLLTAPLLGGVVDLAASRNTGAITGRVVLLALAALGQGGLAFGGLVLASRLGERVLAELREGFVDSVLALPLERIEEGGSGDLTSRVTEDVAAVSEAVRQAFPTFVQSALVIGLTLFGLLALDWRFAAAALVAVPIQVATARWYLRRSGPLYAAQRVAAAGEQQQLLDSFGGAATVRAFRLAEDHVAAVGRRVDTTNGLVVEVTRTQTRFFGRLNSAELLGLAAVLGMGFVLVDARLVTIGAASAAALYFANLFGPVNSVLFLLDTLQSATAGLARLVGVIDERPRAGAGTGAVPADGSVKAVGLRHAYVAGHEVLRGVDLDIPAGSTVALVGASGGGKSTLAKLIAGIHRPTAGSVHLGGVALADLDPVALREAVVLVTQEVHTFAGTLAEDLALAAPGADADAVRGALATVGALDWALALPDGLDTRVGAGGHELTVVQAQQVALARLVLADPALAILDEATAEAGSSGARVLETAAAEALRGRTGIVVAHRLSQAAAADLVLVLDRGQVVEQGHHDTLVAAGGRYARLWAAWSTDRA</sequence>